<evidence type="ECO:0000256" key="5">
    <source>
        <dbReference type="RuleBase" id="RU367124"/>
    </source>
</evidence>
<reference evidence="6" key="1">
    <citation type="submission" date="2021-01" db="EMBL/GenBank/DDBJ databases">
        <title>Phytophthora aleatoria, a newly-described species from Pinus radiata is distinct from Phytophthora cactorum isolates based on comparative genomics.</title>
        <authorList>
            <person name="Mcdougal R."/>
            <person name="Panda P."/>
            <person name="Williams N."/>
            <person name="Studholme D.J."/>
        </authorList>
    </citation>
    <scope>NUCLEOTIDE SEQUENCE</scope>
    <source>
        <strain evidence="6">NZFS 4037</strain>
    </source>
</reference>
<evidence type="ECO:0000256" key="2">
    <source>
        <dbReference type="ARBA" id="ARBA00010400"/>
    </source>
</evidence>
<comment type="function">
    <text evidence="5">Effector that suppresses plant defense responses during pathogen infection.</text>
</comment>
<dbReference type="AlphaFoldDB" id="A0A8J5I9E9"/>
<evidence type="ECO:0000313" key="6">
    <source>
        <dbReference type="EMBL" id="KAG6942555.1"/>
    </source>
</evidence>
<evidence type="ECO:0000256" key="4">
    <source>
        <dbReference type="ARBA" id="ARBA00022729"/>
    </source>
</evidence>
<comment type="subcellular location">
    <subcellularLocation>
        <location evidence="1 5">Secreted</location>
    </subcellularLocation>
</comment>
<sequence length="233" mass="26314">MRCHYYLVMLVAAAFFAGGNAAVARTDSQLSAANNVRTPTKRALRTYTEASKNGEERGFSPSIAEGLKKWMKRAVPELLKTDADTKALTKTATSSDDVFNMLKLNDGLTGILSNPNLKEFAYFLELTEKSPSRAMITTLINRYEDDVVAKFLFDVKHDVKITDAQIKTDAAFLQGAQYVKWFDEGVTPTDVRSILDLRPITWYENPYEQLWWEYVRVHAVFTSKSNKPLPVSL</sequence>
<dbReference type="InterPro" id="IPR031825">
    <property type="entry name" value="RXLR"/>
</dbReference>
<feature type="signal peptide" evidence="5">
    <location>
        <begin position="1"/>
        <end position="21"/>
    </location>
</feature>
<dbReference type="Pfam" id="PF16810">
    <property type="entry name" value="RXLR"/>
    <property type="match status" value="1"/>
</dbReference>
<name>A0A8J5I9E9_9STRA</name>
<evidence type="ECO:0000256" key="3">
    <source>
        <dbReference type="ARBA" id="ARBA00022525"/>
    </source>
</evidence>
<feature type="chain" id="PRO_5044955775" description="RxLR effector protein" evidence="5">
    <location>
        <begin position="22"/>
        <end position="233"/>
    </location>
</feature>
<gene>
    <name evidence="6" type="ORF">JG688_00018052</name>
</gene>
<dbReference type="Proteomes" id="UP000709295">
    <property type="component" value="Unassembled WGS sequence"/>
</dbReference>
<evidence type="ECO:0000313" key="7">
    <source>
        <dbReference type="Proteomes" id="UP000709295"/>
    </source>
</evidence>
<comment type="caution">
    <text evidence="6">The sequence shown here is derived from an EMBL/GenBank/DDBJ whole genome shotgun (WGS) entry which is preliminary data.</text>
</comment>
<comment type="similarity">
    <text evidence="2 5">Belongs to the RxLR effector family.</text>
</comment>
<evidence type="ECO:0000256" key="1">
    <source>
        <dbReference type="ARBA" id="ARBA00004613"/>
    </source>
</evidence>
<keyword evidence="3 5" id="KW-0964">Secreted</keyword>
<keyword evidence="7" id="KW-1185">Reference proteome</keyword>
<protein>
    <recommendedName>
        <fullName evidence="5">RxLR effector protein</fullName>
    </recommendedName>
</protein>
<organism evidence="6 7">
    <name type="scientific">Phytophthora aleatoria</name>
    <dbReference type="NCBI Taxonomy" id="2496075"/>
    <lineage>
        <taxon>Eukaryota</taxon>
        <taxon>Sar</taxon>
        <taxon>Stramenopiles</taxon>
        <taxon>Oomycota</taxon>
        <taxon>Peronosporomycetes</taxon>
        <taxon>Peronosporales</taxon>
        <taxon>Peronosporaceae</taxon>
        <taxon>Phytophthora</taxon>
    </lineage>
</organism>
<dbReference type="EMBL" id="JAENGY010003055">
    <property type="protein sequence ID" value="KAG6942555.1"/>
    <property type="molecule type" value="Genomic_DNA"/>
</dbReference>
<accession>A0A8J5I9E9</accession>
<keyword evidence="4 5" id="KW-0732">Signal</keyword>
<comment type="domain">
    <text evidence="5">The RxLR-dEER motif acts to carry the protein into the host cell cytoplasm through binding to cell surface phosphatidylinositol-3-phosphate.</text>
</comment>
<proteinExistence type="inferred from homology"/>